<evidence type="ECO:0000256" key="11">
    <source>
        <dbReference type="RuleBase" id="RU003357"/>
    </source>
</evidence>
<accession>A0ABR7XP35</accession>
<evidence type="ECO:0000256" key="5">
    <source>
        <dbReference type="ARBA" id="ARBA00022729"/>
    </source>
</evidence>
<evidence type="ECO:0000259" key="13">
    <source>
        <dbReference type="Pfam" id="PF00593"/>
    </source>
</evidence>
<dbReference type="Gene3D" id="2.40.170.20">
    <property type="entry name" value="TonB-dependent receptor, beta-barrel domain"/>
    <property type="match status" value="1"/>
</dbReference>
<keyword evidence="9 10" id="KW-0998">Cell outer membrane</keyword>
<dbReference type="PANTHER" id="PTHR30069">
    <property type="entry name" value="TONB-DEPENDENT OUTER MEMBRANE RECEPTOR"/>
    <property type="match status" value="1"/>
</dbReference>
<dbReference type="Pfam" id="PF13715">
    <property type="entry name" value="CarbopepD_reg_2"/>
    <property type="match status" value="1"/>
</dbReference>
<evidence type="ECO:0000256" key="12">
    <source>
        <dbReference type="SAM" id="Phobius"/>
    </source>
</evidence>
<evidence type="ECO:0000256" key="10">
    <source>
        <dbReference type="PROSITE-ProRule" id="PRU01360"/>
    </source>
</evidence>
<evidence type="ECO:0000256" key="7">
    <source>
        <dbReference type="ARBA" id="ARBA00023136"/>
    </source>
</evidence>
<reference evidence="15 16" key="1">
    <citation type="submission" date="2020-08" db="EMBL/GenBank/DDBJ databases">
        <title>Sphingobacterium sp. DN00404 isolated from aquaculture water.</title>
        <authorList>
            <person name="Zhang M."/>
        </authorList>
    </citation>
    <scope>NUCLEOTIDE SEQUENCE [LARGE SCALE GENOMIC DNA]</scope>
    <source>
        <strain evidence="15 16">KCTC 42746</strain>
    </source>
</reference>
<evidence type="ECO:0000256" key="6">
    <source>
        <dbReference type="ARBA" id="ARBA00023077"/>
    </source>
</evidence>
<proteinExistence type="inferred from homology"/>
<evidence type="ECO:0000256" key="1">
    <source>
        <dbReference type="ARBA" id="ARBA00004571"/>
    </source>
</evidence>
<dbReference type="Pfam" id="PF00593">
    <property type="entry name" value="TonB_dep_Rec_b-barrel"/>
    <property type="match status" value="1"/>
</dbReference>
<evidence type="ECO:0000313" key="16">
    <source>
        <dbReference type="Proteomes" id="UP000651112"/>
    </source>
</evidence>
<keyword evidence="2 10" id="KW-0813">Transport</keyword>
<feature type="domain" description="TonB-dependent receptor plug" evidence="14">
    <location>
        <begin position="134"/>
        <end position="238"/>
    </location>
</feature>
<keyword evidence="6 11" id="KW-0798">TonB box</keyword>
<evidence type="ECO:0000313" key="15">
    <source>
        <dbReference type="EMBL" id="MBD1420929.1"/>
    </source>
</evidence>
<keyword evidence="4 10" id="KW-0812">Transmembrane</keyword>
<dbReference type="RefSeq" id="WP_190312657.1">
    <property type="nucleotide sequence ID" value="NZ_JACNYL010000001.1"/>
</dbReference>
<dbReference type="InterPro" id="IPR039426">
    <property type="entry name" value="TonB-dep_rcpt-like"/>
</dbReference>
<gene>
    <name evidence="15" type="ORF">H8B21_05005</name>
</gene>
<dbReference type="InterPro" id="IPR012910">
    <property type="entry name" value="Plug_dom"/>
</dbReference>
<dbReference type="InterPro" id="IPR037066">
    <property type="entry name" value="Plug_dom_sf"/>
</dbReference>
<dbReference type="SUPFAM" id="SSF56935">
    <property type="entry name" value="Porins"/>
    <property type="match status" value="1"/>
</dbReference>
<dbReference type="Proteomes" id="UP000651112">
    <property type="component" value="Unassembled WGS sequence"/>
</dbReference>
<dbReference type="Gene3D" id="2.170.130.10">
    <property type="entry name" value="TonB-dependent receptor, plug domain"/>
    <property type="match status" value="1"/>
</dbReference>
<dbReference type="Pfam" id="PF07715">
    <property type="entry name" value="Plug"/>
    <property type="match status" value="1"/>
</dbReference>
<dbReference type="InterPro" id="IPR036942">
    <property type="entry name" value="Beta-barrel_TonB_sf"/>
</dbReference>
<dbReference type="SUPFAM" id="SSF49464">
    <property type="entry name" value="Carboxypeptidase regulatory domain-like"/>
    <property type="match status" value="1"/>
</dbReference>
<organism evidence="15 16">
    <name type="scientific">Sphingobacterium chuzhouense</name>
    <dbReference type="NCBI Taxonomy" id="1742264"/>
    <lineage>
        <taxon>Bacteria</taxon>
        <taxon>Pseudomonadati</taxon>
        <taxon>Bacteroidota</taxon>
        <taxon>Sphingobacteriia</taxon>
        <taxon>Sphingobacteriales</taxon>
        <taxon>Sphingobacteriaceae</taxon>
        <taxon>Sphingobacterium</taxon>
    </lineage>
</organism>
<evidence type="ECO:0000256" key="3">
    <source>
        <dbReference type="ARBA" id="ARBA00022452"/>
    </source>
</evidence>
<evidence type="ECO:0000256" key="9">
    <source>
        <dbReference type="ARBA" id="ARBA00023237"/>
    </source>
</evidence>
<keyword evidence="3 10" id="KW-1134">Transmembrane beta strand</keyword>
<keyword evidence="12" id="KW-1133">Transmembrane helix</keyword>
<dbReference type="EMBL" id="JACNYL010000001">
    <property type="protein sequence ID" value="MBD1420929.1"/>
    <property type="molecule type" value="Genomic_DNA"/>
</dbReference>
<dbReference type="Gene3D" id="2.60.40.1120">
    <property type="entry name" value="Carboxypeptidase-like, regulatory domain"/>
    <property type="match status" value="1"/>
</dbReference>
<keyword evidence="5" id="KW-0732">Signal</keyword>
<protein>
    <submittedName>
        <fullName evidence="15">TonB-dependent receptor</fullName>
    </submittedName>
</protein>
<keyword evidence="16" id="KW-1185">Reference proteome</keyword>
<dbReference type="PANTHER" id="PTHR30069:SF29">
    <property type="entry name" value="HEMOGLOBIN AND HEMOGLOBIN-HAPTOGLOBIN-BINDING PROTEIN 1-RELATED"/>
    <property type="match status" value="1"/>
</dbReference>
<evidence type="ECO:0000256" key="2">
    <source>
        <dbReference type="ARBA" id="ARBA00022448"/>
    </source>
</evidence>
<comment type="similarity">
    <text evidence="10 11">Belongs to the TonB-dependent receptor family.</text>
</comment>
<dbReference type="InterPro" id="IPR008969">
    <property type="entry name" value="CarboxyPept-like_regulatory"/>
</dbReference>
<keyword evidence="8 15" id="KW-0675">Receptor</keyword>
<evidence type="ECO:0000259" key="14">
    <source>
        <dbReference type="Pfam" id="PF07715"/>
    </source>
</evidence>
<dbReference type="PROSITE" id="PS52016">
    <property type="entry name" value="TONB_DEPENDENT_REC_3"/>
    <property type="match status" value="1"/>
</dbReference>
<comment type="caution">
    <text evidence="15">The sequence shown here is derived from an EMBL/GenBank/DDBJ whole genome shotgun (WGS) entry which is preliminary data.</text>
</comment>
<feature type="domain" description="TonB-dependent receptor-like beta-barrel" evidence="13">
    <location>
        <begin position="394"/>
        <end position="791"/>
    </location>
</feature>
<keyword evidence="7 10" id="KW-0472">Membrane</keyword>
<evidence type="ECO:0000256" key="8">
    <source>
        <dbReference type="ARBA" id="ARBA00023170"/>
    </source>
</evidence>
<sequence>MEYYTDMLSKRVLFYTNTILFCLLFSLPGLAQHHNNAKIIGYVRDHMGKALVGATVYIPGTEYSTEVAKDGRYVLVVTPGTYDIISSSIGFLAEKRTISLKQGENIHQRFVLKVDPNTTIDQVVVTGKSAIQEVRETPFNVVALDAKSHYNSTLDLAHLLDRASGVKIRESGGVGSDMNITLNGFTGRNIKVFMDGVPMEGMGTAFQLNNIPVNMAERIEVYKGVVPIEFGADAMGGVINIVTNRTQNTTVDASYSYGSFNTHKSNISLNHTFKSGVSLQLNAFQNYSDNDYNVKTDYRIFAAEGDPATGEDDDIWQTGSSWSADSAWFRRFHDTYRNETIMANVGIVGKKWADRMLLGLTLGQVHQDVQHGAEMRYVYGERTAHSKSILPSFVYDKRNLIVDGLSVRVTGNYNYQKAGSVDTTAYKYSWTGERRLMKDLRGQSNAFGEASYGLSEYANSNESGTVNISYRINPSHSVSFNDVVSNYTRKPDLKQVADALFPALPTAADSMSRSSFKNTMGLEYRYSFRKRWITNVFGKHYTNRASGPKSDDEGATAYRSKESVSKLGYGLATTYFLPDLQLKASVEKAFRLPNDRELFGDELLEAGNIALKPEESNNYNIGFTLNKELNSAYSLYVDWSGYYRDTYNFIQTLLSRVGDEVNGNSMYTRMNHGRVTRLGTDVEARVYYKNKATLGTTLTYMDIRDKAKYADEAKNRENGNYNYRMPNLPYFFWNADASYYFHDFLGKGNTLNLNYTLNFVDKIYRNAEAFGDKATKPYIPKQLYSDFSATYILDNGKYNISVESRNMENAMLYDNFSLQKPGRSFAVKLRYFFIKRHQ</sequence>
<name>A0ABR7XP35_9SPHI</name>
<feature type="transmembrane region" description="Helical" evidence="12">
    <location>
        <begin position="12"/>
        <end position="31"/>
    </location>
</feature>
<comment type="subcellular location">
    <subcellularLocation>
        <location evidence="1 10">Cell outer membrane</location>
        <topology evidence="1 10">Multi-pass membrane protein</topology>
    </subcellularLocation>
</comment>
<evidence type="ECO:0000256" key="4">
    <source>
        <dbReference type="ARBA" id="ARBA00022692"/>
    </source>
</evidence>
<dbReference type="InterPro" id="IPR000531">
    <property type="entry name" value="Beta-barrel_TonB"/>
</dbReference>